<gene>
    <name evidence="1" type="ORF">O181_027470</name>
</gene>
<organism evidence="1 2">
    <name type="scientific">Austropuccinia psidii MF-1</name>
    <dbReference type="NCBI Taxonomy" id="1389203"/>
    <lineage>
        <taxon>Eukaryota</taxon>
        <taxon>Fungi</taxon>
        <taxon>Dikarya</taxon>
        <taxon>Basidiomycota</taxon>
        <taxon>Pucciniomycotina</taxon>
        <taxon>Pucciniomycetes</taxon>
        <taxon>Pucciniales</taxon>
        <taxon>Sphaerophragmiaceae</taxon>
        <taxon>Austropuccinia</taxon>
    </lineage>
</organism>
<sequence length="111" mass="12835">MKSLTLPEENTWSMATDISLIEEDFWINQENKQESSKNNDWVFPMKTETCPDISTIVPTHIEFEDILERENAPLEAENPHTLEEFPGTNLSTHEFLELLNWEGTKGNLGKK</sequence>
<evidence type="ECO:0000313" key="1">
    <source>
        <dbReference type="EMBL" id="MBW0487755.1"/>
    </source>
</evidence>
<accession>A0A9Q3CR52</accession>
<comment type="caution">
    <text evidence="1">The sequence shown here is derived from an EMBL/GenBank/DDBJ whole genome shotgun (WGS) entry which is preliminary data.</text>
</comment>
<protein>
    <submittedName>
        <fullName evidence="1">Uncharacterized protein</fullName>
    </submittedName>
</protein>
<proteinExistence type="predicted"/>
<evidence type="ECO:0000313" key="2">
    <source>
        <dbReference type="Proteomes" id="UP000765509"/>
    </source>
</evidence>
<reference evidence="1" key="1">
    <citation type="submission" date="2021-03" db="EMBL/GenBank/DDBJ databases">
        <title>Draft genome sequence of rust myrtle Austropuccinia psidii MF-1, a brazilian biotype.</title>
        <authorList>
            <person name="Quecine M.C."/>
            <person name="Pachon D.M.R."/>
            <person name="Bonatelli M.L."/>
            <person name="Correr F.H."/>
            <person name="Franceschini L.M."/>
            <person name="Leite T.F."/>
            <person name="Margarido G.R.A."/>
            <person name="Almeida C.A."/>
            <person name="Ferrarezi J.A."/>
            <person name="Labate C.A."/>
        </authorList>
    </citation>
    <scope>NUCLEOTIDE SEQUENCE</scope>
    <source>
        <strain evidence="1">MF-1</strain>
    </source>
</reference>
<dbReference type="AlphaFoldDB" id="A0A9Q3CR52"/>
<keyword evidence="2" id="KW-1185">Reference proteome</keyword>
<name>A0A9Q3CR52_9BASI</name>
<dbReference type="EMBL" id="AVOT02009273">
    <property type="protein sequence ID" value="MBW0487755.1"/>
    <property type="molecule type" value="Genomic_DNA"/>
</dbReference>
<dbReference type="Proteomes" id="UP000765509">
    <property type="component" value="Unassembled WGS sequence"/>
</dbReference>